<dbReference type="AlphaFoldDB" id="A0ABD3XI53"/>
<protein>
    <submittedName>
        <fullName evidence="1">Uncharacterized protein</fullName>
    </submittedName>
</protein>
<evidence type="ECO:0000313" key="1">
    <source>
        <dbReference type="EMBL" id="KAL3884620.1"/>
    </source>
</evidence>
<sequence>MIALKQMNPEYINHIYSINRNGCKGYLLHLKEKHPILPYGEIKVMGEKVIEKEPKPILRKIKKQTGKLHLSDIPLKIILEVTVTYFEEKMEIKVEKASLATIP</sequence>
<name>A0ABD3XI53_SINWO</name>
<comment type="caution">
    <text evidence="1">The sequence shown here is derived from an EMBL/GenBank/DDBJ whole genome shotgun (WGS) entry which is preliminary data.</text>
</comment>
<proteinExistence type="predicted"/>
<gene>
    <name evidence="1" type="ORF">ACJMK2_024747</name>
</gene>
<accession>A0ABD3XI53</accession>
<organism evidence="1 2">
    <name type="scientific">Sinanodonta woodiana</name>
    <name type="common">Chinese pond mussel</name>
    <name type="synonym">Anodonta woodiana</name>
    <dbReference type="NCBI Taxonomy" id="1069815"/>
    <lineage>
        <taxon>Eukaryota</taxon>
        <taxon>Metazoa</taxon>
        <taxon>Spiralia</taxon>
        <taxon>Lophotrochozoa</taxon>
        <taxon>Mollusca</taxon>
        <taxon>Bivalvia</taxon>
        <taxon>Autobranchia</taxon>
        <taxon>Heteroconchia</taxon>
        <taxon>Palaeoheterodonta</taxon>
        <taxon>Unionida</taxon>
        <taxon>Unionoidea</taxon>
        <taxon>Unionidae</taxon>
        <taxon>Unioninae</taxon>
        <taxon>Sinanodonta</taxon>
    </lineage>
</organism>
<reference evidence="1 2" key="1">
    <citation type="submission" date="2024-11" db="EMBL/GenBank/DDBJ databases">
        <title>Chromosome-level genome assembly of the freshwater bivalve Anodonta woodiana.</title>
        <authorList>
            <person name="Chen X."/>
        </authorList>
    </citation>
    <scope>NUCLEOTIDE SEQUENCE [LARGE SCALE GENOMIC DNA]</scope>
    <source>
        <strain evidence="1">MN2024</strain>
        <tissue evidence="1">Gills</tissue>
    </source>
</reference>
<dbReference type="Proteomes" id="UP001634394">
    <property type="component" value="Unassembled WGS sequence"/>
</dbReference>
<evidence type="ECO:0000313" key="2">
    <source>
        <dbReference type="Proteomes" id="UP001634394"/>
    </source>
</evidence>
<keyword evidence="2" id="KW-1185">Reference proteome</keyword>
<dbReference type="EMBL" id="JBJQND010000002">
    <property type="protein sequence ID" value="KAL3884620.1"/>
    <property type="molecule type" value="Genomic_DNA"/>
</dbReference>